<dbReference type="AlphaFoldDB" id="A0A2T2NEB1"/>
<name>A0A2T2NEB1_CORCC</name>
<feature type="region of interest" description="Disordered" evidence="1">
    <location>
        <begin position="1"/>
        <end position="211"/>
    </location>
</feature>
<dbReference type="Proteomes" id="UP000240883">
    <property type="component" value="Unassembled WGS sequence"/>
</dbReference>
<accession>A0A2T2NEB1</accession>
<feature type="compositionally biased region" description="Basic residues" evidence="1">
    <location>
        <begin position="81"/>
        <end position="92"/>
    </location>
</feature>
<feature type="compositionally biased region" description="Basic residues" evidence="1">
    <location>
        <begin position="120"/>
        <end position="134"/>
    </location>
</feature>
<feature type="compositionally biased region" description="Basic and acidic residues" evidence="1">
    <location>
        <begin position="110"/>
        <end position="119"/>
    </location>
</feature>
<evidence type="ECO:0000256" key="1">
    <source>
        <dbReference type="SAM" id="MobiDB-lite"/>
    </source>
</evidence>
<organism evidence="2 3">
    <name type="scientific">Corynespora cassiicola Philippines</name>
    <dbReference type="NCBI Taxonomy" id="1448308"/>
    <lineage>
        <taxon>Eukaryota</taxon>
        <taxon>Fungi</taxon>
        <taxon>Dikarya</taxon>
        <taxon>Ascomycota</taxon>
        <taxon>Pezizomycotina</taxon>
        <taxon>Dothideomycetes</taxon>
        <taxon>Pleosporomycetidae</taxon>
        <taxon>Pleosporales</taxon>
        <taxon>Corynesporascaceae</taxon>
        <taxon>Corynespora</taxon>
    </lineage>
</organism>
<feature type="compositionally biased region" description="Basic and acidic residues" evidence="1">
    <location>
        <begin position="158"/>
        <end position="168"/>
    </location>
</feature>
<feature type="compositionally biased region" description="Polar residues" evidence="1">
    <location>
        <begin position="202"/>
        <end position="211"/>
    </location>
</feature>
<sequence length="211" mass="24088">MSTPPEGLERNIRMDAPGESVAVAHTNRSQEDEPTNMEDSLVDTDADEERRGRLKRRRLSSHTPPRASSPSRGHERDSGSRHRHHYRKHRRRSSSDSVSPPPTFQKNRRRSDAEPDHTLRGRARNRSGDKRRTRSPILEGEGFEEPRGVRRRSPPSRRRSDGELDGGLRRQRSLPNMYKVGSAERGKGTQVDGEMLYEENQSETAPAVQQI</sequence>
<proteinExistence type="predicted"/>
<dbReference type="EMBL" id="KZ678139">
    <property type="protein sequence ID" value="PSN63774.1"/>
    <property type="molecule type" value="Genomic_DNA"/>
</dbReference>
<feature type="compositionally biased region" description="Acidic residues" evidence="1">
    <location>
        <begin position="32"/>
        <end position="47"/>
    </location>
</feature>
<evidence type="ECO:0000313" key="2">
    <source>
        <dbReference type="EMBL" id="PSN63774.1"/>
    </source>
</evidence>
<protein>
    <submittedName>
        <fullName evidence="2">Uncharacterized protein</fullName>
    </submittedName>
</protein>
<reference evidence="2 3" key="1">
    <citation type="journal article" date="2018" name="Front. Microbiol.">
        <title>Genome-Wide Analysis of Corynespora cassiicola Leaf Fall Disease Putative Effectors.</title>
        <authorList>
            <person name="Lopez D."/>
            <person name="Ribeiro S."/>
            <person name="Label P."/>
            <person name="Fumanal B."/>
            <person name="Venisse J.S."/>
            <person name="Kohler A."/>
            <person name="de Oliveira R.R."/>
            <person name="Labutti K."/>
            <person name="Lipzen A."/>
            <person name="Lail K."/>
            <person name="Bauer D."/>
            <person name="Ohm R.A."/>
            <person name="Barry K.W."/>
            <person name="Spatafora J."/>
            <person name="Grigoriev I.V."/>
            <person name="Martin F.M."/>
            <person name="Pujade-Renaud V."/>
        </authorList>
    </citation>
    <scope>NUCLEOTIDE SEQUENCE [LARGE SCALE GENOMIC DNA]</scope>
    <source>
        <strain evidence="2 3">Philippines</strain>
    </source>
</reference>
<feature type="compositionally biased region" description="Polar residues" evidence="1">
    <location>
        <begin position="61"/>
        <end position="71"/>
    </location>
</feature>
<keyword evidence="3" id="KW-1185">Reference proteome</keyword>
<dbReference type="OrthoDB" id="3800848at2759"/>
<gene>
    <name evidence="2" type="ORF">BS50DRAFT_576396</name>
</gene>
<evidence type="ECO:0000313" key="3">
    <source>
        <dbReference type="Proteomes" id="UP000240883"/>
    </source>
</evidence>